<name>A0ABV7VPJ9_9GAMM</name>
<dbReference type="EMBL" id="JBHRYB010000005">
    <property type="protein sequence ID" value="MFC3679470.1"/>
    <property type="molecule type" value="Genomic_DNA"/>
</dbReference>
<dbReference type="RefSeq" id="WP_376865171.1">
    <property type="nucleotide sequence ID" value="NZ_JBHRYB010000005.1"/>
</dbReference>
<evidence type="ECO:0000313" key="1">
    <source>
        <dbReference type="EMBL" id="MFC3679470.1"/>
    </source>
</evidence>
<protein>
    <submittedName>
        <fullName evidence="1">Uncharacterized protein</fullName>
    </submittedName>
</protein>
<evidence type="ECO:0000313" key="2">
    <source>
        <dbReference type="Proteomes" id="UP001595722"/>
    </source>
</evidence>
<gene>
    <name evidence="1" type="ORF">ACFOMG_05005</name>
</gene>
<comment type="caution">
    <text evidence="1">The sequence shown here is derived from an EMBL/GenBank/DDBJ whole genome shotgun (WGS) entry which is preliminary data.</text>
</comment>
<sequence>MLTTHILTVRDENMLGDVANELQLSFDRIQVSVEDIITERVTQEVLRYNDRAAQRSFDQARHYLVQPTELEQQLNGKKTSGRLKPVDLEKQIDVALTAFANNGFFILVDDLQVETLDQMVEIRRNPSVTFVKLTPLVGG</sequence>
<organism evidence="1 2">
    <name type="scientific">Bacterioplanoides pacificum</name>
    <dbReference type="NCBI Taxonomy" id="1171596"/>
    <lineage>
        <taxon>Bacteria</taxon>
        <taxon>Pseudomonadati</taxon>
        <taxon>Pseudomonadota</taxon>
        <taxon>Gammaproteobacteria</taxon>
        <taxon>Oceanospirillales</taxon>
        <taxon>Oceanospirillaceae</taxon>
        <taxon>Bacterioplanoides</taxon>
    </lineage>
</organism>
<accession>A0ABV7VPJ9</accession>
<dbReference type="Proteomes" id="UP001595722">
    <property type="component" value="Unassembled WGS sequence"/>
</dbReference>
<reference evidence="2" key="1">
    <citation type="journal article" date="2019" name="Int. J. Syst. Evol. Microbiol.">
        <title>The Global Catalogue of Microorganisms (GCM) 10K type strain sequencing project: providing services to taxonomists for standard genome sequencing and annotation.</title>
        <authorList>
            <consortium name="The Broad Institute Genomics Platform"/>
            <consortium name="The Broad Institute Genome Sequencing Center for Infectious Disease"/>
            <person name="Wu L."/>
            <person name="Ma J."/>
        </authorList>
    </citation>
    <scope>NUCLEOTIDE SEQUENCE [LARGE SCALE GENOMIC DNA]</scope>
    <source>
        <strain evidence="2">KCTC 42424</strain>
    </source>
</reference>
<keyword evidence="2" id="KW-1185">Reference proteome</keyword>
<proteinExistence type="predicted"/>